<dbReference type="Proteomes" id="UP000682782">
    <property type="component" value="Chromosome"/>
</dbReference>
<dbReference type="EMBL" id="CP068393">
    <property type="protein sequence ID" value="QUC66154.1"/>
    <property type="molecule type" value="Genomic_DNA"/>
</dbReference>
<name>A0AC61N4R7_9FIRM</name>
<proteinExistence type="predicted"/>
<protein>
    <submittedName>
        <fullName evidence="1">Uncharacterized protein</fullName>
    </submittedName>
</protein>
<accession>A0AC61N4R7</accession>
<evidence type="ECO:0000313" key="1">
    <source>
        <dbReference type="EMBL" id="QUC66154.1"/>
    </source>
</evidence>
<reference evidence="1" key="1">
    <citation type="submission" date="2021-01" db="EMBL/GenBank/DDBJ databases">
        <title>Complete genome sequence of Clostridiales bacterium R-7.</title>
        <authorList>
            <person name="Mahoney-Kurpe S.C."/>
            <person name="Palevich N."/>
            <person name="Koike S."/>
            <person name="Moon C.D."/>
            <person name="Attwood G.T."/>
        </authorList>
    </citation>
    <scope>NUCLEOTIDE SEQUENCE</scope>
    <source>
        <strain evidence="1">R-7</strain>
    </source>
</reference>
<evidence type="ECO:0000313" key="2">
    <source>
        <dbReference type="Proteomes" id="UP000682782"/>
    </source>
</evidence>
<gene>
    <name evidence="1" type="ORF">JYE49_09760</name>
</gene>
<sequence>MLKDILSVFGGAMGLILRFILLLGLGAGVFYCAVTMFFYPIFWEGLKRLAIAVACVGGIILVIRSGRDKDDEGPAPDDFRP</sequence>
<organism evidence="1 2">
    <name type="scientific">Aristaeella hokkaidonensis</name>
    <dbReference type="NCBI Taxonomy" id="3046382"/>
    <lineage>
        <taxon>Bacteria</taxon>
        <taxon>Bacillati</taxon>
        <taxon>Bacillota</taxon>
        <taxon>Clostridia</taxon>
        <taxon>Eubacteriales</taxon>
        <taxon>Aristaeellaceae</taxon>
        <taxon>Aristaeella</taxon>
    </lineage>
</organism>
<keyword evidence="2" id="KW-1185">Reference proteome</keyword>